<feature type="region of interest" description="Disordered" evidence="8">
    <location>
        <begin position="1"/>
        <end position="25"/>
    </location>
</feature>
<gene>
    <name evidence="9" type="ORF">WICPIJ_009590</name>
</gene>
<dbReference type="GO" id="GO:0032040">
    <property type="term" value="C:small-subunit processome"/>
    <property type="evidence" value="ECO:0007669"/>
    <property type="project" value="UniProtKB-UniRule"/>
</dbReference>
<dbReference type="GO" id="GO:0006364">
    <property type="term" value="P:rRNA processing"/>
    <property type="evidence" value="ECO:0007669"/>
    <property type="project" value="UniProtKB-UniRule"/>
</dbReference>
<keyword evidence="7" id="KW-0175">Coiled coil</keyword>
<dbReference type="Pfam" id="PF03998">
    <property type="entry name" value="Utp11"/>
    <property type="match status" value="1"/>
</dbReference>
<comment type="similarity">
    <text evidence="3 6">Belongs to the UTP11 family.</text>
</comment>
<reference evidence="9" key="2">
    <citation type="submission" date="2021-01" db="EMBL/GenBank/DDBJ databases">
        <authorList>
            <person name="Schikora-Tamarit M.A."/>
        </authorList>
    </citation>
    <scope>NUCLEOTIDE SEQUENCE</scope>
    <source>
        <strain evidence="9">CBS2887</strain>
    </source>
</reference>
<dbReference type="OrthoDB" id="29058at2759"/>
<evidence type="ECO:0000256" key="1">
    <source>
        <dbReference type="ARBA" id="ARBA00004099"/>
    </source>
</evidence>
<dbReference type="EMBL" id="JAEUBG010005535">
    <property type="protein sequence ID" value="KAH3674311.1"/>
    <property type="molecule type" value="Genomic_DNA"/>
</dbReference>
<feature type="compositionally biased region" description="Basic and acidic residues" evidence="8">
    <location>
        <begin position="15"/>
        <end position="25"/>
    </location>
</feature>
<name>A0A9P8TCP9_WICPI</name>
<dbReference type="PANTHER" id="PTHR12838">
    <property type="entry name" value="U3 SMALL NUCLEOLAR RNA-ASSOCIATED PROTEIN 11"/>
    <property type="match status" value="1"/>
</dbReference>
<evidence type="ECO:0000256" key="8">
    <source>
        <dbReference type="SAM" id="MobiDB-lite"/>
    </source>
</evidence>
<keyword evidence="10" id="KW-1185">Reference proteome</keyword>
<evidence type="ECO:0000313" key="10">
    <source>
        <dbReference type="Proteomes" id="UP000774326"/>
    </source>
</evidence>
<dbReference type="Proteomes" id="UP000774326">
    <property type="component" value="Unassembled WGS sequence"/>
</dbReference>
<dbReference type="PIRSF" id="PIRSF015952">
    <property type="entry name" value="U3snoRNP11"/>
    <property type="match status" value="1"/>
</dbReference>
<protein>
    <recommendedName>
        <fullName evidence="6">U3 small nucleolar RNA-associated protein 11</fullName>
        <shortName evidence="6">U3 snoRNA-associated protein 11</shortName>
    </recommendedName>
</protein>
<evidence type="ECO:0000256" key="5">
    <source>
        <dbReference type="ARBA" id="ARBA00023242"/>
    </source>
</evidence>
<proteinExistence type="inferred from homology"/>
<evidence type="ECO:0000313" key="9">
    <source>
        <dbReference type="EMBL" id="KAH3674311.1"/>
    </source>
</evidence>
<feature type="coiled-coil region" evidence="7">
    <location>
        <begin position="185"/>
        <end position="212"/>
    </location>
</feature>
<comment type="subunit">
    <text evidence="6">Component of the ribosomal small subunit (SSU) processome.</text>
</comment>
<dbReference type="InterPro" id="IPR007144">
    <property type="entry name" value="SSU_processome_Utp11"/>
</dbReference>
<sequence length="244" mass="28323">MAKLVHNVQKKQHRERSQPGERAKYGLLEKKKDYKLRAEDFHKKQATLKSMKAKIATHNPDEYYHGMVNKKTDSRGILISERDTEVLSTAQVKLLKTQDLSYIKNITNEVENKIKKSQKSLLFESKGNHTVFVDSVEEKKSFDASKHFETDKRLMSNKANRLRTTQLLAKTETPEIDQAKLDSMERKKAKKLNALKANLNKLEKLKEVELRMNYAKDGMSNGNKVKIVDSEGRTAFKFKKQRKR</sequence>
<evidence type="ECO:0000256" key="7">
    <source>
        <dbReference type="SAM" id="Coils"/>
    </source>
</evidence>
<evidence type="ECO:0000256" key="4">
    <source>
        <dbReference type="ARBA" id="ARBA00022552"/>
    </source>
</evidence>
<evidence type="ECO:0000256" key="2">
    <source>
        <dbReference type="ARBA" id="ARBA00004604"/>
    </source>
</evidence>
<evidence type="ECO:0000256" key="6">
    <source>
        <dbReference type="PIRNR" id="PIRNR015952"/>
    </source>
</evidence>
<dbReference type="PANTHER" id="PTHR12838:SF0">
    <property type="entry name" value="U3 SMALL NUCLEOLAR RNA-ASSOCIATED PROTEIN 11-RELATED"/>
    <property type="match status" value="1"/>
</dbReference>
<keyword evidence="5 6" id="KW-0539">Nucleus</keyword>
<keyword evidence="4 6" id="KW-0698">rRNA processing</keyword>
<comment type="caution">
    <text evidence="9">The sequence shown here is derived from an EMBL/GenBank/DDBJ whole genome shotgun (WGS) entry which is preliminary data.</text>
</comment>
<organism evidence="9 10">
    <name type="scientific">Wickerhamomyces pijperi</name>
    <name type="common">Yeast</name>
    <name type="synonym">Pichia pijperi</name>
    <dbReference type="NCBI Taxonomy" id="599730"/>
    <lineage>
        <taxon>Eukaryota</taxon>
        <taxon>Fungi</taxon>
        <taxon>Dikarya</taxon>
        <taxon>Ascomycota</taxon>
        <taxon>Saccharomycotina</taxon>
        <taxon>Saccharomycetes</taxon>
        <taxon>Phaffomycetales</taxon>
        <taxon>Wickerhamomycetaceae</taxon>
        <taxon>Wickerhamomyces</taxon>
    </lineage>
</organism>
<accession>A0A9P8TCP9</accession>
<reference evidence="9" key="1">
    <citation type="journal article" date="2021" name="Open Biol.">
        <title>Shared evolutionary footprints suggest mitochondrial oxidative damage underlies multiple complex I losses in fungi.</title>
        <authorList>
            <person name="Schikora-Tamarit M.A."/>
            <person name="Marcet-Houben M."/>
            <person name="Nosek J."/>
            <person name="Gabaldon T."/>
        </authorList>
    </citation>
    <scope>NUCLEOTIDE SEQUENCE</scope>
    <source>
        <strain evidence="9">CBS2887</strain>
    </source>
</reference>
<dbReference type="AlphaFoldDB" id="A0A9P8TCP9"/>
<comment type="function">
    <text evidence="1 6">Involved in nucleolar processing of pre-18S ribosomal RNA.</text>
</comment>
<evidence type="ECO:0000256" key="3">
    <source>
        <dbReference type="ARBA" id="ARBA00008105"/>
    </source>
</evidence>
<comment type="subcellular location">
    <subcellularLocation>
        <location evidence="2 6">Nucleus</location>
        <location evidence="2 6">Nucleolus</location>
    </subcellularLocation>
</comment>